<dbReference type="Pfam" id="PF12937">
    <property type="entry name" value="F-box-like"/>
    <property type="match status" value="1"/>
</dbReference>
<evidence type="ECO:0000313" key="2">
    <source>
        <dbReference type="EMBL" id="GAT49636.1"/>
    </source>
</evidence>
<accession>A0ABQ0LF19</accession>
<protein>
    <recommendedName>
        <fullName evidence="1">F-box domain-containing protein</fullName>
    </recommendedName>
</protein>
<evidence type="ECO:0000259" key="1">
    <source>
        <dbReference type="Pfam" id="PF12937"/>
    </source>
</evidence>
<dbReference type="Proteomes" id="UP000815677">
    <property type="component" value="Unassembled WGS sequence"/>
</dbReference>
<dbReference type="SUPFAM" id="SSF52047">
    <property type="entry name" value="RNI-like"/>
    <property type="match status" value="1"/>
</dbReference>
<dbReference type="InterPro" id="IPR032675">
    <property type="entry name" value="LRR_dom_sf"/>
</dbReference>
<sequence length="542" mass="61717">MHPCLCIDEILDRIFEYLLPYNHNLAALALTCRAFTEPASEKLWRTLPELEHLLRCLPADCWEDFTPEAPAGRTIRFTRQLDSEDWMKIKVHRRRIREFSHQTWGRGVHYAHLLDAIEATLPTQSLFPNIRHLHFRWKHYNATEFVRWATILIGPRLTDLTLYNDNFSNEEVELLGGLDIPFANLRSLDLFAGRSDLPSILSTSSSFALALSRVEEIALPRATPSAWRHLASLPDLEKLTLYAPRVGDLPPLYPLLSNPFPALGYVHLSNTNVACAVEMLKSVPQWHLWRLIVGSREPETRATVQLLYQAVASRCVTTELEDLWIGPLYPLGDEDTQAPPTATLGAYALSGDTLGLLFPLQNLVNITLRPSFGFVIDDGVIRDVASAWPNVTVLRLGSGSTRQNRAGTTLNALRILAEHCPSLRDLMLPVNAFTVPPFAAYRNYRRITQTALTSLDVGISPITDSEEVARFISGHFTAISEVETFCAWRWDDEGYQAQRVGEEAEERFHRRWKEVQLMLRFSERVRREERYWAENSAGEEGY</sequence>
<dbReference type="EMBL" id="DF845730">
    <property type="protein sequence ID" value="GAT49636.1"/>
    <property type="molecule type" value="Genomic_DNA"/>
</dbReference>
<dbReference type="InterPro" id="IPR001810">
    <property type="entry name" value="F-box_dom"/>
</dbReference>
<name>A0ABQ0LF19_MYCCL</name>
<reference evidence="2" key="1">
    <citation type="submission" date="2014-09" db="EMBL/GenBank/DDBJ databases">
        <title>Genome sequence of the luminous mushroom Mycena chlorophos for searching fungal bioluminescence genes.</title>
        <authorList>
            <person name="Tanaka Y."/>
            <person name="Kasuga D."/>
            <person name="Oba Y."/>
            <person name="Hase S."/>
            <person name="Sato K."/>
            <person name="Oba Y."/>
            <person name="Sakakibara Y."/>
        </authorList>
    </citation>
    <scope>NUCLEOTIDE SEQUENCE</scope>
</reference>
<organism evidence="2 3">
    <name type="scientific">Mycena chlorophos</name>
    <name type="common">Agaric fungus</name>
    <name type="synonym">Agaricus chlorophos</name>
    <dbReference type="NCBI Taxonomy" id="658473"/>
    <lineage>
        <taxon>Eukaryota</taxon>
        <taxon>Fungi</taxon>
        <taxon>Dikarya</taxon>
        <taxon>Basidiomycota</taxon>
        <taxon>Agaricomycotina</taxon>
        <taxon>Agaricomycetes</taxon>
        <taxon>Agaricomycetidae</taxon>
        <taxon>Agaricales</taxon>
        <taxon>Marasmiineae</taxon>
        <taxon>Mycenaceae</taxon>
        <taxon>Mycena</taxon>
    </lineage>
</organism>
<gene>
    <name evidence="2" type="ORF">MCHLO_06936</name>
</gene>
<dbReference type="Gene3D" id="3.80.10.10">
    <property type="entry name" value="Ribonuclease Inhibitor"/>
    <property type="match status" value="1"/>
</dbReference>
<evidence type="ECO:0000313" key="3">
    <source>
        <dbReference type="Proteomes" id="UP000815677"/>
    </source>
</evidence>
<feature type="domain" description="F-box" evidence="1">
    <location>
        <begin position="8"/>
        <end position="47"/>
    </location>
</feature>
<proteinExistence type="predicted"/>
<dbReference type="PROSITE" id="PS50007">
    <property type="entry name" value="PIPLC_X_DOMAIN"/>
    <property type="match status" value="1"/>
</dbReference>
<keyword evidence="3" id="KW-1185">Reference proteome</keyword>